<dbReference type="RefSeq" id="XP_040683739.1">
    <property type="nucleotide sequence ID" value="XM_040839087.1"/>
</dbReference>
<name>A0A1L9R589_ASPWE</name>
<dbReference type="GeneID" id="63754935"/>
<accession>A0A1L9R589</accession>
<proteinExistence type="predicted"/>
<organism evidence="1 2">
    <name type="scientific">Aspergillus wentii DTO 134E9</name>
    <dbReference type="NCBI Taxonomy" id="1073089"/>
    <lineage>
        <taxon>Eukaryota</taxon>
        <taxon>Fungi</taxon>
        <taxon>Dikarya</taxon>
        <taxon>Ascomycota</taxon>
        <taxon>Pezizomycotina</taxon>
        <taxon>Eurotiomycetes</taxon>
        <taxon>Eurotiomycetidae</taxon>
        <taxon>Eurotiales</taxon>
        <taxon>Aspergillaceae</taxon>
        <taxon>Aspergillus</taxon>
        <taxon>Aspergillus subgen. Cremei</taxon>
    </lineage>
</organism>
<keyword evidence="2" id="KW-1185">Reference proteome</keyword>
<evidence type="ECO:0000313" key="2">
    <source>
        <dbReference type="Proteomes" id="UP000184383"/>
    </source>
</evidence>
<sequence>MSWRSPKSTKVRNMLLFRPYNIKFEKVALGIGHVSKAVPEREPSITTDRPVVETRRINLVDSDLLYFWIDDTFKSGEIRPNTELLKYMYD</sequence>
<protein>
    <submittedName>
        <fullName evidence="1">Uncharacterized protein</fullName>
    </submittedName>
</protein>
<dbReference type="AlphaFoldDB" id="A0A1L9R589"/>
<dbReference type="EMBL" id="KV878217">
    <property type="protein sequence ID" value="OJJ30062.1"/>
    <property type="molecule type" value="Genomic_DNA"/>
</dbReference>
<reference evidence="2" key="1">
    <citation type="journal article" date="2017" name="Genome Biol.">
        <title>Comparative genomics reveals high biological diversity and specific adaptations in the industrially and medically important fungal genus Aspergillus.</title>
        <authorList>
            <person name="de Vries R.P."/>
            <person name="Riley R."/>
            <person name="Wiebenga A."/>
            <person name="Aguilar-Osorio G."/>
            <person name="Amillis S."/>
            <person name="Uchima C.A."/>
            <person name="Anderluh G."/>
            <person name="Asadollahi M."/>
            <person name="Askin M."/>
            <person name="Barry K."/>
            <person name="Battaglia E."/>
            <person name="Bayram O."/>
            <person name="Benocci T."/>
            <person name="Braus-Stromeyer S.A."/>
            <person name="Caldana C."/>
            <person name="Canovas D."/>
            <person name="Cerqueira G.C."/>
            <person name="Chen F."/>
            <person name="Chen W."/>
            <person name="Choi C."/>
            <person name="Clum A."/>
            <person name="Dos Santos R.A."/>
            <person name="Damasio A.R."/>
            <person name="Diallinas G."/>
            <person name="Emri T."/>
            <person name="Fekete E."/>
            <person name="Flipphi M."/>
            <person name="Freyberg S."/>
            <person name="Gallo A."/>
            <person name="Gournas C."/>
            <person name="Habgood R."/>
            <person name="Hainaut M."/>
            <person name="Harispe M.L."/>
            <person name="Henrissat B."/>
            <person name="Hilden K.S."/>
            <person name="Hope R."/>
            <person name="Hossain A."/>
            <person name="Karabika E."/>
            <person name="Karaffa L."/>
            <person name="Karanyi Z."/>
            <person name="Krasevec N."/>
            <person name="Kuo A."/>
            <person name="Kusch H."/>
            <person name="LaButti K."/>
            <person name="Lagendijk E.L."/>
            <person name="Lapidus A."/>
            <person name="Levasseur A."/>
            <person name="Lindquist E."/>
            <person name="Lipzen A."/>
            <person name="Logrieco A.F."/>
            <person name="MacCabe A."/>
            <person name="Maekelae M.R."/>
            <person name="Malavazi I."/>
            <person name="Melin P."/>
            <person name="Meyer V."/>
            <person name="Mielnichuk N."/>
            <person name="Miskei M."/>
            <person name="Molnar A.P."/>
            <person name="Mule G."/>
            <person name="Ngan C.Y."/>
            <person name="Orejas M."/>
            <person name="Orosz E."/>
            <person name="Ouedraogo J.P."/>
            <person name="Overkamp K.M."/>
            <person name="Park H.-S."/>
            <person name="Perrone G."/>
            <person name="Piumi F."/>
            <person name="Punt P.J."/>
            <person name="Ram A.F."/>
            <person name="Ramon A."/>
            <person name="Rauscher S."/>
            <person name="Record E."/>
            <person name="Riano-Pachon D.M."/>
            <person name="Robert V."/>
            <person name="Roehrig J."/>
            <person name="Ruller R."/>
            <person name="Salamov A."/>
            <person name="Salih N.S."/>
            <person name="Samson R.A."/>
            <person name="Sandor E."/>
            <person name="Sanguinetti M."/>
            <person name="Schuetze T."/>
            <person name="Sepcic K."/>
            <person name="Shelest E."/>
            <person name="Sherlock G."/>
            <person name="Sophianopoulou V."/>
            <person name="Squina F.M."/>
            <person name="Sun H."/>
            <person name="Susca A."/>
            <person name="Todd R.B."/>
            <person name="Tsang A."/>
            <person name="Unkles S.E."/>
            <person name="van de Wiele N."/>
            <person name="van Rossen-Uffink D."/>
            <person name="Oliveira J.V."/>
            <person name="Vesth T.C."/>
            <person name="Visser J."/>
            <person name="Yu J.-H."/>
            <person name="Zhou M."/>
            <person name="Andersen M.R."/>
            <person name="Archer D.B."/>
            <person name="Baker S.E."/>
            <person name="Benoit I."/>
            <person name="Brakhage A.A."/>
            <person name="Braus G.H."/>
            <person name="Fischer R."/>
            <person name="Frisvad J.C."/>
            <person name="Goldman G.H."/>
            <person name="Houbraken J."/>
            <person name="Oakley B."/>
            <person name="Pocsi I."/>
            <person name="Scazzocchio C."/>
            <person name="Seiboth B."/>
            <person name="vanKuyk P.A."/>
            <person name="Wortman J."/>
            <person name="Dyer P.S."/>
            <person name="Grigoriev I.V."/>
        </authorList>
    </citation>
    <scope>NUCLEOTIDE SEQUENCE [LARGE SCALE GENOMIC DNA]</scope>
    <source>
        <strain evidence="2">DTO 134E9</strain>
    </source>
</reference>
<dbReference type="VEuPathDB" id="FungiDB:ASPWEDRAFT_699579"/>
<gene>
    <name evidence="1" type="ORF">ASPWEDRAFT_699579</name>
</gene>
<dbReference type="Proteomes" id="UP000184383">
    <property type="component" value="Unassembled WGS sequence"/>
</dbReference>
<evidence type="ECO:0000313" key="1">
    <source>
        <dbReference type="EMBL" id="OJJ30062.1"/>
    </source>
</evidence>